<evidence type="ECO:0000259" key="8">
    <source>
        <dbReference type="Pfam" id="PF16875"/>
    </source>
</evidence>
<dbReference type="PRINTS" id="PR00743">
    <property type="entry name" value="GLHYDRLASE36"/>
</dbReference>
<evidence type="ECO:0000256" key="6">
    <source>
        <dbReference type="PIRSR" id="PIRSR005536-1"/>
    </source>
</evidence>
<feature type="domain" description="Glycosyl hydrolase family 36 N-terminal" evidence="8">
    <location>
        <begin position="65"/>
        <end position="279"/>
    </location>
</feature>
<dbReference type="Gene3D" id="2.70.98.60">
    <property type="entry name" value="alpha-galactosidase from lactobacil brevis"/>
    <property type="match status" value="1"/>
</dbReference>
<dbReference type="InterPro" id="IPR031704">
    <property type="entry name" value="Glyco_hydro_36_N"/>
</dbReference>
<dbReference type="InterPro" id="IPR017853">
    <property type="entry name" value="GH"/>
</dbReference>
<evidence type="ECO:0000259" key="7">
    <source>
        <dbReference type="Pfam" id="PF16874"/>
    </source>
</evidence>
<dbReference type="Pfam" id="PF16874">
    <property type="entry name" value="Glyco_hydro_36C"/>
    <property type="match status" value="1"/>
</dbReference>
<feature type="domain" description="Glycosyl hydrolase family 36 C-terminal" evidence="7">
    <location>
        <begin position="645"/>
        <end position="720"/>
    </location>
</feature>
<proteinExistence type="inferred from homology"/>
<evidence type="ECO:0000256" key="4">
    <source>
        <dbReference type="ARBA" id="ARBA00023295"/>
    </source>
</evidence>
<name>A0A1Y1UFX3_9TREE</name>
<keyword evidence="3 5" id="KW-0378">Hydrolase</keyword>
<evidence type="ECO:0000313" key="10">
    <source>
        <dbReference type="Proteomes" id="UP000193218"/>
    </source>
</evidence>
<dbReference type="CDD" id="cd14791">
    <property type="entry name" value="GH36"/>
    <property type="match status" value="1"/>
</dbReference>
<dbReference type="InParanoid" id="A0A1Y1UFX3"/>
<dbReference type="Pfam" id="PF02065">
    <property type="entry name" value="Melibiase"/>
    <property type="match status" value="1"/>
</dbReference>
<reference evidence="9 10" key="1">
    <citation type="submission" date="2017-03" db="EMBL/GenBank/DDBJ databases">
        <title>Widespread Adenine N6-methylation of Active Genes in Fungi.</title>
        <authorList>
            <consortium name="DOE Joint Genome Institute"/>
            <person name="Mondo S.J."/>
            <person name="Dannebaum R.O."/>
            <person name="Kuo R.C."/>
            <person name="Louie K.B."/>
            <person name="Bewick A.J."/>
            <person name="Labutti K."/>
            <person name="Haridas S."/>
            <person name="Kuo A."/>
            <person name="Salamov A."/>
            <person name="Ahrendt S.R."/>
            <person name="Lau R."/>
            <person name="Bowen B.P."/>
            <person name="Lipzen A."/>
            <person name="Sullivan W."/>
            <person name="Andreopoulos W.B."/>
            <person name="Clum A."/>
            <person name="Lindquist E."/>
            <person name="Daum C."/>
            <person name="Northen T.R."/>
            <person name="Ramamoorthy G."/>
            <person name="Schmitz R.J."/>
            <person name="Gryganskyi A."/>
            <person name="Culley D."/>
            <person name="Magnuson J."/>
            <person name="James T.Y."/>
            <person name="O'Malley M.A."/>
            <person name="Stajich J.E."/>
            <person name="Spatafora J.W."/>
            <person name="Visel A."/>
            <person name="Grigoriev I.V."/>
        </authorList>
    </citation>
    <scope>NUCLEOTIDE SEQUENCE [LARGE SCALE GENOMIC DNA]</scope>
    <source>
        <strain evidence="9 10">NRRL Y-17943</strain>
    </source>
</reference>
<dbReference type="Gene3D" id="3.20.20.70">
    <property type="entry name" value="Aldolase class I"/>
    <property type="match status" value="1"/>
</dbReference>
<dbReference type="Pfam" id="PF16875">
    <property type="entry name" value="Glyco_hydro_36N"/>
    <property type="match status" value="1"/>
</dbReference>
<dbReference type="FunFam" id="3.20.20.70:FF:000118">
    <property type="entry name" value="Alpha-galactosidase"/>
    <property type="match status" value="1"/>
</dbReference>
<comment type="catalytic activity">
    <reaction evidence="1 5">
        <text>Hydrolysis of terminal, non-reducing alpha-D-galactose residues in alpha-D-galactosides, including galactose oligosaccharides, galactomannans and galactolipids.</text>
        <dbReference type="EC" id="3.2.1.22"/>
    </reaction>
</comment>
<comment type="similarity">
    <text evidence="5">Belongs to the glycosyl hydrolase.</text>
</comment>
<dbReference type="PANTHER" id="PTHR43053:SF3">
    <property type="entry name" value="ALPHA-GALACTOSIDASE C-RELATED"/>
    <property type="match status" value="1"/>
</dbReference>
<dbReference type="Proteomes" id="UP000193218">
    <property type="component" value="Unassembled WGS sequence"/>
</dbReference>
<evidence type="ECO:0000313" key="9">
    <source>
        <dbReference type="EMBL" id="ORX36961.1"/>
    </source>
</evidence>
<dbReference type="RefSeq" id="XP_021871030.1">
    <property type="nucleotide sequence ID" value="XM_022013798.1"/>
</dbReference>
<dbReference type="Gene3D" id="2.60.40.1180">
    <property type="entry name" value="Golgi alpha-mannosidase II"/>
    <property type="match status" value="1"/>
</dbReference>
<dbReference type="AlphaFoldDB" id="A0A1Y1UFX3"/>
<comment type="caution">
    <text evidence="9">The sequence shown here is derived from an EMBL/GenBank/DDBJ whole genome shotgun (WGS) entry which is preliminary data.</text>
</comment>
<gene>
    <name evidence="9" type="ORF">BD324DRAFT_591370</name>
</gene>
<dbReference type="PIRSF" id="PIRSF005536">
    <property type="entry name" value="Agal"/>
    <property type="match status" value="1"/>
</dbReference>
<dbReference type="OrthoDB" id="5795902at2759"/>
<dbReference type="SUPFAM" id="SSF51445">
    <property type="entry name" value="(Trans)glycosidases"/>
    <property type="match status" value="1"/>
</dbReference>
<dbReference type="EC" id="3.2.1.22" evidence="2 5"/>
<dbReference type="GO" id="GO:0016052">
    <property type="term" value="P:carbohydrate catabolic process"/>
    <property type="evidence" value="ECO:0007669"/>
    <property type="project" value="InterPro"/>
</dbReference>
<feature type="active site" description="Nucleophile" evidence="6">
    <location>
        <position position="482"/>
    </location>
</feature>
<dbReference type="InterPro" id="IPR002252">
    <property type="entry name" value="Glyco_hydro_36"/>
</dbReference>
<dbReference type="InterPro" id="IPR031705">
    <property type="entry name" value="Glyco_hydro_36_C"/>
</dbReference>
<dbReference type="STRING" id="4999.A0A1Y1UFX3"/>
<keyword evidence="10" id="KW-1185">Reference proteome</keyword>
<evidence type="ECO:0000256" key="5">
    <source>
        <dbReference type="PIRNR" id="PIRNR005536"/>
    </source>
</evidence>
<dbReference type="InterPro" id="IPR013785">
    <property type="entry name" value="Aldolase_TIM"/>
</dbReference>
<organism evidence="9 10">
    <name type="scientific">Kockovaella imperatae</name>
    <dbReference type="NCBI Taxonomy" id="4999"/>
    <lineage>
        <taxon>Eukaryota</taxon>
        <taxon>Fungi</taxon>
        <taxon>Dikarya</taxon>
        <taxon>Basidiomycota</taxon>
        <taxon>Agaricomycotina</taxon>
        <taxon>Tremellomycetes</taxon>
        <taxon>Tremellales</taxon>
        <taxon>Cuniculitremaceae</taxon>
        <taxon>Kockovaella</taxon>
    </lineage>
</organism>
<dbReference type="InterPro" id="IPR050985">
    <property type="entry name" value="Alpha-glycosidase_related"/>
</dbReference>
<protein>
    <recommendedName>
        <fullName evidence="2 5">Alpha-galactosidase</fullName>
        <ecNumber evidence="2 5">3.2.1.22</ecNumber>
    </recommendedName>
</protein>
<dbReference type="InterPro" id="IPR038417">
    <property type="entry name" value="Alpga-gal_N_sf"/>
</dbReference>
<feature type="active site" description="Proton donor" evidence="6">
    <location>
        <position position="544"/>
    </location>
</feature>
<dbReference type="InterPro" id="IPR013780">
    <property type="entry name" value="Glyco_hydro_b"/>
</dbReference>
<dbReference type="EMBL" id="NBSH01000007">
    <property type="protein sequence ID" value="ORX36961.1"/>
    <property type="molecule type" value="Genomic_DNA"/>
</dbReference>
<evidence type="ECO:0000256" key="1">
    <source>
        <dbReference type="ARBA" id="ARBA00001255"/>
    </source>
</evidence>
<keyword evidence="4 5" id="KW-0326">Glycosidase</keyword>
<sequence>MHQPSKMITGIVVDGQSFAIHTTSTSYRFHVDEEGDLVTDHFGAFSPETVPPPPFKISGWVNKHSRQRREYPDFGRGDLRLPAVRIQHSNGSVVCQFKYVSHEIRKGKPEVAALPTAYGGEDDVEVLTLHLKDELANVELELAYSVFPADNVIVRAAKITNKGSERVVVEKAASWSVDLPAGEYEMLSLRGDHNREAIRARRRVEYGVQSIGSNHGYSSHVHNPYVALFPPHTTETQGEAWAFNLIYTGSHSIEVEKVTDGQTRVVVGTNPLHMSYPLAQGESFLTPECVATFSINGLGTTSRNLHRFYRKHLMRGPTAVADRAVLLNSWEGLYFNFDHARIATLAKHTADLGIKLFVLDDGWFGNKYPRINDQAGLGDWVANRERFPDGMPKFVDKVAGIPVAHSDDKLRFGIWVEPEMVNPKSELYDAHPDWILHSGDYPRTVTRNQLVLDLSKKPVQDYIIDALSKVLSEANITYIKWDNNRAMHEMTTPATAHDYILGLYRVLHTLTTRFPHVLWEGCASGGGRFDAGLLPYFPVSWTSDNTDALDRIFIQFGTSLAYPAASMGCHVSAVPNHSTFRTTSLEFRAHVAMMGGSFGFELDPAQMTKEEQEVIPQLVKLAERVNPLIVRGDQYRLALPDESNQPAVMYLSEDGSQGVLFVYQMQSVLNYASQPIRFQGLEPEAKYKLETGETWTGSTLMNAGLYFAMRGDYQSKMVFFQRV</sequence>
<evidence type="ECO:0000256" key="2">
    <source>
        <dbReference type="ARBA" id="ARBA00012755"/>
    </source>
</evidence>
<evidence type="ECO:0000256" key="3">
    <source>
        <dbReference type="ARBA" id="ARBA00022801"/>
    </source>
</evidence>
<comment type="function">
    <text evidence="5">Hydrolyzes a variety of simple alpha-D-galactoside as well as more complex molecules such as oligosaccharides and polysaccharides.</text>
</comment>
<dbReference type="GO" id="GO:0004557">
    <property type="term" value="F:alpha-galactosidase activity"/>
    <property type="evidence" value="ECO:0007669"/>
    <property type="project" value="UniProtKB-UniRule"/>
</dbReference>
<accession>A0A1Y1UFX3</accession>
<dbReference type="GeneID" id="33555606"/>
<dbReference type="PANTHER" id="PTHR43053">
    <property type="entry name" value="GLYCOSIDASE FAMILY 31"/>
    <property type="match status" value="1"/>
</dbReference>